<dbReference type="CDD" id="cd01949">
    <property type="entry name" value="GGDEF"/>
    <property type="match status" value="1"/>
</dbReference>
<accession>A0ABS8PC88</accession>
<proteinExistence type="predicted"/>
<dbReference type="RefSeq" id="WP_230737690.1">
    <property type="nucleotide sequence ID" value="NZ_JAJNDB010000005.1"/>
</dbReference>
<evidence type="ECO:0000313" key="4">
    <source>
        <dbReference type="EMBL" id="MCD2195899.1"/>
    </source>
</evidence>
<dbReference type="EMBL" id="JAJNDB010000005">
    <property type="protein sequence ID" value="MCD2195899.1"/>
    <property type="molecule type" value="Genomic_DNA"/>
</dbReference>
<dbReference type="Proteomes" id="UP001199469">
    <property type="component" value="Unassembled WGS sequence"/>
</dbReference>
<comment type="caution">
    <text evidence="4">The sequence shown here is derived from an EMBL/GenBank/DDBJ whole genome shotgun (WGS) entry which is preliminary data.</text>
</comment>
<evidence type="ECO:0000259" key="3">
    <source>
        <dbReference type="PROSITE" id="PS50887"/>
    </source>
</evidence>
<dbReference type="PANTHER" id="PTHR45138:SF9">
    <property type="entry name" value="DIGUANYLATE CYCLASE DGCM-RELATED"/>
    <property type="match status" value="1"/>
</dbReference>
<feature type="region of interest" description="Disordered" evidence="1">
    <location>
        <begin position="1"/>
        <end position="27"/>
    </location>
</feature>
<dbReference type="NCBIfam" id="TIGR00254">
    <property type="entry name" value="GGDEF"/>
    <property type="match status" value="1"/>
</dbReference>
<evidence type="ECO:0000313" key="5">
    <source>
        <dbReference type="Proteomes" id="UP001199469"/>
    </source>
</evidence>
<dbReference type="InterPro" id="IPR029787">
    <property type="entry name" value="Nucleotide_cyclase"/>
</dbReference>
<feature type="transmembrane region" description="Helical" evidence="2">
    <location>
        <begin position="149"/>
        <end position="169"/>
    </location>
</feature>
<dbReference type="Pfam" id="PF00990">
    <property type="entry name" value="GGDEF"/>
    <property type="match status" value="1"/>
</dbReference>
<gene>
    <name evidence="4" type="ORF">LQ327_21245</name>
</gene>
<keyword evidence="5" id="KW-1185">Reference proteome</keyword>
<name>A0ABS8PC88_9PSEU</name>
<feature type="domain" description="GGDEF" evidence="3">
    <location>
        <begin position="302"/>
        <end position="440"/>
    </location>
</feature>
<dbReference type="InterPro" id="IPR050469">
    <property type="entry name" value="Diguanylate_Cyclase"/>
</dbReference>
<dbReference type="SMART" id="SM00267">
    <property type="entry name" value="GGDEF"/>
    <property type="match status" value="1"/>
</dbReference>
<organism evidence="4 5">
    <name type="scientific">Actinomycetospora endophytica</name>
    <dbReference type="NCBI Taxonomy" id="2291215"/>
    <lineage>
        <taxon>Bacteria</taxon>
        <taxon>Bacillati</taxon>
        <taxon>Actinomycetota</taxon>
        <taxon>Actinomycetes</taxon>
        <taxon>Pseudonocardiales</taxon>
        <taxon>Pseudonocardiaceae</taxon>
        <taxon>Actinomycetospora</taxon>
    </lineage>
</organism>
<dbReference type="Gene3D" id="3.30.70.270">
    <property type="match status" value="1"/>
</dbReference>
<feature type="transmembrane region" description="Helical" evidence="2">
    <location>
        <begin position="229"/>
        <end position="259"/>
    </location>
</feature>
<reference evidence="4 5" key="1">
    <citation type="submission" date="2021-11" db="EMBL/GenBank/DDBJ databases">
        <title>Draft genome sequence of Actinomycetospora sp. SF1 isolated from the rhizosphere soil.</title>
        <authorList>
            <person name="Duangmal K."/>
            <person name="Chantavorakit T."/>
        </authorList>
    </citation>
    <scope>NUCLEOTIDE SEQUENCE [LARGE SCALE GENOMIC DNA]</scope>
    <source>
        <strain evidence="4 5">TBRC 5722</strain>
    </source>
</reference>
<feature type="transmembrane region" description="Helical" evidence="2">
    <location>
        <begin position="181"/>
        <end position="209"/>
    </location>
</feature>
<dbReference type="InterPro" id="IPR000160">
    <property type="entry name" value="GGDEF_dom"/>
</dbReference>
<protein>
    <submittedName>
        <fullName evidence="4">GGDEF domain-containing protein</fullName>
    </submittedName>
</protein>
<feature type="transmembrane region" description="Helical" evidence="2">
    <location>
        <begin position="43"/>
        <end position="66"/>
    </location>
</feature>
<evidence type="ECO:0000256" key="1">
    <source>
        <dbReference type="SAM" id="MobiDB-lite"/>
    </source>
</evidence>
<sequence length="441" mass="46278">MTAPGARPTGSTPGPPARTEQSPGRLATVSPGRWTLWSLPRPALVYVLAVDLAAVAVIVAAFVWRPVTGRDWLVAGLLFLGAAVHAEAARHIERIRITRNDRPFIDLKSMWTFAGLLLIHLGPTLMLVTATFAYWWIRNEQRPAPHRWTFSWATVVLGTSAASLVLLGIDKSTLLTAAAGPQGLVLIALAALVRWTVNHGLVVGIILLISPSPSVRRHLASPSDTLLGLGALALGAALAVLAAASPWLVPILLVPVIMLHRGVLVDQFRQAARTDPKTGLANGAAWSEMAEKEIARTRRLGTGLAVLMVDLDNFKAVNDAHGHLAGDEVLRAVAAALSAEVRGYDAVGRFGGEEFVVLLSGVDTASAALTADRLRARIGALDVTVDAPGGTSRIRGLTASVGCVASPKAAGTVDELVGAADSALYEAKRAGRDRVVTAPPA</sequence>
<feature type="transmembrane region" description="Helical" evidence="2">
    <location>
        <begin position="110"/>
        <end position="137"/>
    </location>
</feature>
<dbReference type="PANTHER" id="PTHR45138">
    <property type="entry name" value="REGULATORY COMPONENTS OF SENSORY TRANSDUCTION SYSTEM"/>
    <property type="match status" value="1"/>
</dbReference>
<dbReference type="PROSITE" id="PS50887">
    <property type="entry name" value="GGDEF"/>
    <property type="match status" value="1"/>
</dbReference>
<dbReference type="InterPro" id="IPR043128">
    <property type="entry name" value="Rev_trsase/Diguanyl_cyclase"/>
</dbReference>
<keyword evidence="2" id="KW-0812">Transmembrane</keyword>
<dbReference type="SUPFAM" id="SSF55073">
    <property type="entry name" value="Nucleotide cyclase"/>
    <property type="match status" value="1"/>
</dbReference>
<evidence type="ECO:0000256" key="2">
    <source>
        <dbReference type="SAM" id="Phobius"/>
    </source>
</evidence>
<keyword evidence="2" id="KW-1133">Transmembrane helix</keyword>
<keyword evidence="2" id="KW-0472">Membrane</keyword>